<dbReference type="Proteomes" id="UP001055439">
    <property type="component" value="Chromosome 9"/>
</dbReference>
<name>A0A9E7IAD8_9LILI</name>
<dbReference type="EMBL" id="CP097511">
    <property type="protein sequence ID" value="URE44277.1"/>
    <property type="molecule type" value="Genomic_DNA"/>
</dbReference>
<dbReference type="AlphaFoldDB" id="A0A9E7IAD8"/>
<gene>
    <name evidence="2" type="ORF">MUK42_08114</name>
</gene>
<keyword evidence="3" id="KW-1185">Reference proteome</keyword>
<evidence type="ECO:0000313" key="3">
    <source>
        <dbReference type="Proteomes" id="UP001055439"/>
    </source>
</evidence>
<reference evidence="2" key="1">
    <citation type="submission" date="2022-05" db="EMBL/GenBank/DDBJ databases">
        <title>The Musa troglodytarum L. genome provides insights into the mechanism of non-climacteric behaviour and enrichment of carotenoids.</title>
        <authorList>
            <person name="Wang J."/>
        </authorList>
    </citation>
    <scope>NUCLEOTIDE SEQUENCE</scope>
    <source>
        <tissue evidence="2">Leaf</tissue>
    </source>
</reference>
<sequence>MAVSFAFVEGKYNGYDRPGPERGAVRRQGDASGGREWAVRSGWPAATSRPGRPALPWWYTMSSSSITGDLVLLRMLDLITSSAIFCDSG</sequence>
<proteinExistence type="predicted"/>
<feature type="compositionally biased region" description="Basic and acidic residues" evidence="1">
    <location>
        <begin position="18"/>
        <end position="29"/>
    </location>
</feature>
<organism evidence="2 3">
    <name type="scientific">Musa troglodytarum</name>
    <name type="common">fe'i banana</name>
    <dbReference type="NCBI Taxonomy" id="320322"/>
    <lineage>
        <taxon>Eukaryota</taxon>
        <taxon>Viridiplantae</taxon>
        <taxon>Streptophyta</taxon>
        <taxon>Embryophyta</taxon>
        <taxon>Tracheophyta</taxon>
        <taxon>Spermatophyta</taxon>
        <taxon>Magnoliopsida</taxon>
        <taxon>Liliopsida</taxon>
        <taxon>Zingiberales</taxon>
        <taxon>Musaceae</taxon>
        <taxon>Musa</taxon>
    </lineage>
</organism>
<protein>
    <submittedName>
        <fullName evidence="2">Uncharacterized protein</fullName>
    </submittedName>
</protein>
<evidence type="ECO:0000256" key="1">
    <source>
        <dbReference type="SAM" id="MobiDB-lite"/>
    </source>
</evidence>
<feature type="region of interest" description="Disordered" evidence="1">
    <location>
        <begin position="13"/>
        <end position="38"/>
    </location>
</feature>
<evidence type="ECO:0000313" key="2">
    <source>
        <dbReference type="EMBL" id="URE44277.1"/>
    </source>
</evidence>
<accession>A0A9E7IAD8</accession>